<proteinExistence type="predicted"/>
<organism evidence="1 2">
    <name type="scientific">Sedimentibacter acidaminivorans</name>
    <dbReference type="NCBI Taxonomy" id="913099"/>
    <lineage>
        <taxon>Bacteria</taxon>
        <taxon>Bacillati</taxon>
        <taxon>Bacillota</taxon>
        <taxon>Tissierellia</taxon>
        <taxon>Sedimentibacter</taxon>
    </lineage>
</organism>
<keyword evidence="2" id="KW-1185">Reference proteome</keyword>
<gene>
    <name evidence="1" type="ORF">J2Z76_002392</name>
</gene>
<protein>
    <submittedName>
        <fullName evidence="1">Uncharacterized protein</fullName>
    </submittedName>
</protein>
<evidence type="ECO:0000313" key="2">
    <source>
        <dbReference type="Proteomes" id="UP001519342"/>
    </source>
</evidence>
<dbReference type="Proteomes" id="UP001519342">
    <property type="component" value="Unassembled WGS sequence"/>
</dbReference>
<reference evidence="1 2" key="1">
    <citation type="submission" date="2021-03" db="EMBL/GenBank/DDBJ databases">
        <title>Genomic Encyclopedia of Type Strains, Phase IV (KMG-IV): sequencing the most valuable type-strain genomes for metagenomic binning, comparative biology and taxonomic classification.</title>
        <authorList>
            <person name="Goeker M."/>
        </authorList>
    </citation>
    <scope>NUCLEOTIDE SEQUENCE [LARGE SCALE GENOMIC DNA]</scope>
    <source>
        <strain evidence="1 2">DSM 24004</strain>
    </source>
</reference>
<sequence>MYNKNQQQLNDLYMKQCFNLYPHTNMYPGFYASTLENGNANNTGFMRLNIVRQSDKAPVPNSTITIYVTDGMRRDVPIMHLITTINPIRIELPMAYELGTQIVGPEYGFSTYNLRVDAFGYFATNLYNIRLFPNTTSDYEINMIEVSQLGAVPDIEERIDIPPHPRDVIDGEAIN</sequence>
<dbReference type="RefSeq" id="WP_209512261.1">
    <property type="nucleotide sequence ID" value="NZ_JAGGKS010000007.1"/>
</dbReference>
<accession>A0ABS4GFQ5</accession>
<name>A0ABS4GFQ5_9FIRM</name>
<evidence type="ECO:0000313" key="1">
    <source>
        <dbReference type="EMBL" id="MBP1926523.1"/>
    </source>
</evidence>
<dbReference type="EMBL" id="JAGGKS010000007">
    <property type="protein sequence ID" value="MBP1926523.1"/>
    <property type="molecule type" value="Genomic_DNA"/>
</dbReference>
<comment type="caution">
    <text evidence="1">The sequence shown here is derived from an EMBL/GenBank/DDBJ whole genome shotgun (WGS) entry which is preliminary data.</text>
</comment>